<dbReference type="Proteomes" id="UP000294017">
    <property type="component" value="Unassembled WGS sequence"/>
</dbReference>
<sequence length="185" mass="20123">MKAKVLNKTKVITGKVRASYAHIFEPHSMQEGQESKYSISLIIPKSDTSTIKAIEQAIEAAKEEGKVSKFGGKVPANLKLPLRDGDTEREDDVNYQDAYFINASSKQAPGIIDQNKIRLTDSGTVVSGDYIRASINLFPFNTNGNKGIAVGLNNIQLVEKGEPLGGASAAEDDFDELDTDDEDFL</sequence>
<evidence type="ECO:0000256" key="1">
    <source>
        <dbReference type="SAM" id="MobiDB-lite"/>
    </source>
</evidence>
<reference evidence="4" key="2">
    <citation type="submission" date="2015-06" db="EMBL/GenBank/DDBJ databases">
        <authorList>
            <person name="Diene S.M."/>
            <person name="Von Dach E."/>
            <person name="Fankhauser C."/>
            <person name="Schrenzel J."/>
            <person name="Harbarth S."/>
            <person name="Francois P."/>
        </authorList>
    </citation>
    <scope>NUCLEOTIDE SEQUENCE</scope>
    <source>
        <strain evidence="4">MRSA_S26</strain>
    </source>
</reference>
<reference evidence="7 13" key="6">
    <citation type="submission" date="2018-11" db="EMBL/GenBank/DDBJ databases">
        <title>Genomic profiling of Staphylococcus species from a Poultry farm system in KwaZulu-Natal, South Africa.</title>
        <authorList>
            <person name="Amoako D.G."/>
            <person name="Somboro A.M."/>
            <person name="Abia A.L.K."/>
            <person name="Bester L.A."/>
            <person name="Essack S.Y."/>
        </authorList>
    </citation>
    <scope>NUCLEOTIDE SEQUENCE [LARGE SCALE GENOMIC DNA]</scope>
    <source>
        <strain evidence="7 13">SA12</strain>
    </source>
</reference>
<dbReference type="RefSeq" id="WP_000645048.1">
    <property type="nucleotide sequence ID" value="NZ_AP017377.1"/>
</dbReference>
<dbReference type="EMBL" id="QNXF01000002">
    <property type="protein sequence ID" value="TXL46964.1"/>
    <property type="molecule type" value="Genomic_DNA"/>
</dbReference>
<dbReference type="EMBL" id="LALJ01000024">
    <property type="protein sequence ID" value="KMR35980.1"/>
    <property type="molecule type" value="Genomic_DNA"/>
</dbReference>
<reference evidence="2" key="1">
    <citation type="journal article" date="2015" name="J. Infect. Dis.">
        <title>Parallel Epidemics of Community-Associated Methicillin-Resistant Staphylococcus aureus USA300 Infection in North and South America.</title>
        <authorList>
            <person name="Planet P.J."/>
            <person name="Diaz L."/>
            <person name="Kolokotronis S.O."/>
            <person name="Narechania A."/>
            <person name="Reyes J."/>
            <person name="Xing G."/>
            <person name="Rincon S."/>
            <person name="Smith H."/>
            <person name="Panesso D."/>
            <person name="Ryan C."/>
            <person name="Smith D.P."/>
            <person name="Guzman M."/>
            <person name="Zurita J."/>
            <person name="Sebra R."/>
            <person name="Deikus G."/>
            <person name="Nolan R.L."/>
            <person name="Tenover F.C."/>
            <person name="Weinstock G.M."/>
            <person name="Robinson D.A."/>
            <person name="Arias C.A."/>
        </authorList>
    </citation>
    <scope>NUCLEOTIDE SEQUENCE</scope>
    <source>
        <strain evidence="2">CA15</strain>
        <strain evidence="3">M121</strain>
    </source>
</reference>
<evidence type="ECO:0000313" key="7">
    <source>
        <dbReference type="EMBL" id="RZI07530.1"/>
    </source>
</evidence>
<dbReference type="SUPFAM" id="SSF50249">
    <property type="entry name" value="Nucleic acid-binding proteins"/>
    <property type="match status" value="1"/>
</dbReference>
<evidence type="ECO:0000313" key="14">
    <source>
        <dbReference type="Proteomes" id="UP000451682"/>
    </source>
</evidence>
<feature type="compositionally biased region" description="Acidic residues" evidence="1">
    <location>
        <begin position="170"/>
        <end position="185"/>
    </location>
</feature>
<reference evidence="6 16" key="8">
    <citation type="submission" date="2020-02" db="EMBL/GenBank/DDBJ databases">
        <title>Detection of Heterogeneous Vancomycin Intermediate Resistance in Methicillin Resistant Staphylococcus aureus Isolates from Latin-America.</title>
        <authorList>
            <person name="Castro-Cardozo B."/>
            <person name="Berrio M."/>
            <person name="Vargas M.L."/>
            <person name="Carvajal L.P."/>
            <person name="Millan L.V."/>
            <person name="Rios R."/>
            <person name="Hernandez A."/>
            <person name="Rincon S.L."/>
            <person name="Cubides P."/>
            <person name="Forero E."/>
            <person name="Dinh A."/>
            <person name="Seas C."/>
            <person name="Munita J.M."/>
            <person name="Arias C.A."/>
            <person name="Reyes J."/>
            <person name="Diaz L."/>
        </authorList>
    </citation>
    <scope>NUCLEOTIDE SEQUENCE [LARGE SCALE GENOMIC DNA]</scope>
    <source>
        <strain evidence="6 16">UG255</strain>
    </source>
</reference>
<reference evidence="5 15" key="7">
    <citation type="submission" date="2019-11" db="EMBL/GenBank/DDBJ databases">
        <title>Implementation of targeted gown and glove precautions to prevent Staphylococcus aureus acquisition in community-based nursing homes.</title>
        <authorList>
            <person name="Stine O.C."/>
        </authorList>
    </citation>
    <scope>NUCLEOTIDE SEQUENCE [LARGE SCALE GENOMIC DNA]</scope>
    <source>
        <strain evidence="5 15">S_2062.LAUP.DI</strain>
    </source>
</reference>
<accession>A0A1E8X496</accession>
<evidence type="ECO:0000313" key="8">
    <source>
        <dbReference type="EMBL" id="SRZ61917.1"/>
    </source>
</evidence>
<evidence type="ECO:0000313" key="12">
    <source>
        <dbReference type="Proteomes" id="UP000254116"/>
    </source>
</evidence>
<dbReference type="EMBL" id="UHBY01000003">
    <property type="protein sequence ID" value="SUL31745.1"/>
    <property type="molecule type" value="Genomic_DNA"/>
</dbReference>
<dbReference type="EMBL" id="WPTS01000037">
    <property type="protein sequence ID" value="MVK35913.1"/>
    <property type="molecule type" value="Genomic_DNA"/>
</dbReference>
<evidence type="ECO:0000313" key="5">
    <source>
        <dbReference type="EMBL" id="MVK35913.1"/>
    </source>
</evidence>
<dbReference type="Proteomes" id="UP000052129">
    <property type="component" value="Unassembled WGS sequence"/>
</dbReference>
<accession>A0A068A8V3</accession>
<dbReference type="Proteomes" id="UP000471199">
    <property type="component" value="Unassembled WGS sequence"/>
</dbReference>
<evidence type="ECO:0000313" key="9">
    <source>
        <dbReference type="EMBL" id="SUL31745.1"/>
    </source>
</evidence>
<dbReference type="EMBL" id="LALQ01000090">
    <property type="protein sequence ID" value="KMR55358.1"/>
    <property type="molecule type" value="Genomic_DNA"/>
</dbReference>
<evidence type="ECO:0000313" key="2">
    <source>
        <dbReference type="EMBL" id="KMR35980.1"/>
    </source>
</evidence>
<evidence type="ECO:0000313" key="16">
    <source>
        <dbReference type="Proteomes" id="UP000473113"/>
    </source>
</evidence>
<dbReference type="Gene3D" id="2.40.50.140">
    <property type="entry name" value="Nucleic acid-binding proteins"/>
    <property type="match status" value="1"/>
</dbReference>
<reference evidence="4" key="3">
    <citation type="journal article" date="2016" name="J. Infect. Dis.">
        <title>Comparative Genomics of Community-Associated Methicillin-Resistant Staphylococcus aureus Shows the Emergence of Clone ST8-USA300 in Geneva, Switzerland.</title>
        <authorList>
            <person name="Von Dach E."/>
            <person name="Diene S.M."/>
            <person name="Fankhauser C."/>
            <person name="Schrenzel J."/>
            <person name="Harbarth S."/>
            <person name="Francois P."/>
        </authorList>
    </citation>
    <scope>NUCLEOTIDE SEQUENCE</scope>
    <source>
        <strain evidence="4">MRSA_S26</strain>
    </source>
</reference>
<dbReference type="AlphaFoldDB" id="A0A068A8V3"/>
<dbReference type="Proteomes" id="UP000451682">
    <property type="component" value="Unassembled WGS sequence"/>
</dbReference>
<evidence type="ECO:0000313" key="13">
    <source>
        <dbReference type="Proteomes" id="UP000294017"/>
    </source>
</evidence>
<dbReference type="EMBL" id="RQTF01000088">
    <property type="protein sequence ID" value="RZI07530.1"/>
    <property type="molecule type" value="Genomic_DNA"/>
</dbReference>
<evidence type="ECO:0000313" key="3">
    <source>
        <dbReference type="EMBL" id="KMR55358.1"/>
    </source>
</evidence>
<dbReference type="Pfam" id="PF10991">
    <property type="entry name" value="Enc34_ssDNA-bd"/>
    <property type="match status" value="1"/>
</dbReference>
<evidence type="ECO:0000313" key="6">
    <source>
        <dbReference type="EMBL" id="NGW68906.1"/>
    </source>
</evidence>
<dbReference type="EMBL" id="JAALTR010000398">
    <property type="protein sequence ID" value="NGW68906.1"/>
    <property type="molecule type" value="Genomic_DNA"/>
</dbReference>
<reference evidence="10 14" key="4">
    <citation type="submission" date="2018-06" db="EMBL/GenBank/DDBJ databases">
        <title>Whole genome sequencing to identify and define MRSA outbreaks.</title>
        <authorList>
            <person name="Sullivan M.J."/>
            <person name="Altman D.R."/>
            <person name="Chacko K."/>
            <person name="Ciferri B."/>
            <person name="Webster E."/>
            <person name="Deikus G."/>
            <person name="Lewis M."/>
            <person name="Khan Z."/>
            <person name="Beckford C."/>
            <person name="Rendo A."/>
            <person name="Samaroo F."/>
            <person name="Sebra R."/>
            <person name="Karam-Howlin R."/>
            <person name="Southwick K."/>
            <person name="Adams E."/>
            <person name="Ying L."/>
            <person name="Kornblum J."/>
            <person name="Factor S."/>
            <person name="Danesh Yazdi M."/>
            <person name="Dingle T."/>
            <person name="Hamula C."/>
            <person name="Bashir A."/>
            <person name="Schadt E."/>
            <person name="Kasarskis A."/>
            <person name="Patel G."/>
            <person name="Wallach F."/>
            <person name="Gibbs K."/>
            <person name="Van Bakel H."/>
        </authorList>
    </citation>
    <scope>NUCLEOTIDE SEQUENCE [LARGE SCALE GENOMIC DNA]</scope>
    <source>
        <strain evidence="14">pt013</strain>
        <strain evidence="10">Pt013</strain>
    </source>
</reference>
<proteinExistence type="predicted"/>
<dbReference type="Proteomes" id="UP000254116">
    <property type="component" value="Unassembled WGS sequence"/>
</dbReference>
<evidence type="ECO:0000313" key="11">
    <source>
        <dbReference type="Proteomes" id="UP000250286"/>
    </source>
</evidence>
<reference evidence="11 12" key="5">
    <citation type="submission" date="2018-06" db="EMBL/GenBank/DDBJ databases">
        <authorList>
            <consortium name="Pathogen Informatics"/>
            <person name="Doyle S."/>
        </authorList>
    </citation>
    <scope>NUCLEOTIDE SEQUENCE [LARGE SCALE GENOMIC DNA]</scope>
    <source>
        <strain evidence="8 11">EOE173</strain>
        <strain evidence="9 12">NCTC10702</strain>
    </source>
</reference>
<gene>
    <name evidence="4" type="ORF">ACR79_00640</name>
    <name evidence="10" type="ORF">DQU50_03870</name>
    <name evidence="7" type="ORF">EIH03_05845</name>
    <name evidence="3" type="ORF">EP54_14360</name>
    <name evidence="2" type="ORF">EQ90_09730</name>
    <name evidence="6" type="ORF">G6Y24_15760</name>
    <name evidence="5" type="ORF">GO814_12260</name>
    <name evidence="9" type="ORF">NCTC10702_00581</name>
    <name evidence="8" type="ORF">SAMEA1531725_00111</name>
</gene>
<dbReference type="EMBL" id="LFVP01000001">
    <property type="protein sequence ID" value="KSA81386.1"/>
    <property type="molecule type" value="Genomic_DNA"/>
</dbReference>
<name>A0A068A8V3_STAAU</name>
<dbReference type="InterPro" id="IPR012340">
    <property type="entry name" value="NA-bd_OB-fold"/>
</dbReference>
<feature type="region of interest" description="Disordered" evidence="1">
    <location>
        <begin position="165"/>
        <end position="185"/>
    </location>
</feature>
<dbReference type="Proteomes" id="UP000250286">
    <property type="component" value="Unassembled WGS sequence"/>
</dbReference>
<evidence type="ECO:0000313" key="4">
    <source>
        <dbReference type="EMBL" id="KSA81386.1"/>
    </source>
</evidence>
<dbReference type="EMBL" id="UELG01000001">
    <property type="protein sequence ID" value="SRZ61917.1"/>
    <property type="molecule type" value="Genomic_DNA"/>
</dbReference>
<dbReference type="Proteomes" id="UP000473113">
    <property type="component" value="Unassembled WGS sequence"/>
</dbReference>
<evidence type="ECO:0000313" key="15">
    <source>
        <dbReference type="Proteomes" id="UP000471199"/>
    </source>
</evidence>
<evidence type="ECO:0000313" key="10">
    <source>
        <dbReference type="EMBL" id="TXL46964.1"/>
    </source>
</evidence>
<dbReference type="SMR" id="A0A068A8V3"/>
<protein>
    <submittedName>
        <fullName evidence="5">DUF2815 family protein</fullName>
    </submittedName>
    <submittedName>
        <fullName evidence="8">Phage protein</fullName>
    </submittedName>
</protein>
<dbReference type="InterPro" id="IPR022595">
    <property type="entry name" value="Enc34_ssDNA-bd"/>
</dbReference>
<dbReference type="OMA" id="DEAYKGH"/>
<organism evidence="2">
    <name type="scientific">Staphylococcus aureus</name>
    <dbReference type="NCBI Taxonomy" id="1280"/>
    <lineage>
        <taxon>Bacteria</taxon>
        <taxon>Bacillati</taxon>
        <taxon>Bacillota</taxon>
        <taxon>Bacilli</taxon>
        <taxon>Bacillales</taxon>
        <taxon>Staphylococcaceae</taxon>
        <taxon>Staphylococcus</taxon>
    </lineage>
</organism>